<organism evidence="2 3">
    <name type="scientific">Microbacterium trichothecenolyticum</name>
    <name type="common">Aureobacterium trichothecenolyticum</name>
    <dbReference type="NCBI Taxonomy" id="69370"/>
    <lineage>
        <taxon>Bacteria</taxon>
        <taxon>Bacillati</taxon>
        <taxon>Actinomycetota</taxon>
        <taxon>Actinomycetes</taxon>
        <taxon>Micrococcales</taxon>
        <taxon>Microbacteriaceae</taxon>
        <taxon>Microbacterium</taxon>
    </lineage>
</organism>
<proteinExistence type="predicted"/>
<comment type="caution">
    <text evidence="2">The sequence shown here is derived from an EMBL/GenBank/DDBJ whole genome shotgun (WGS) entry which is preliminary data.</text>
</comment>
<evidence type="ECO:0000313" key="2">
    <source>
        <dbReference type="EMBL" id="KJL45762.1"/>
    </source>
</evidence>
<dbReference type="InterPro" id="IPR041657">
    <property type="entry name" value="HTH_17"/>
</dbReference>
<reference evidence="2 3" key="1">
    <citation type="submission" date="2015-02" db="EMBL/GenBank/DDBJ databases">
        <title>Draft genome sequences of ten Microbacterium spp. with emphasis on heavy metal contaminated environments.</title>
        <authorList>
            <person name="Corretto E."/>
        </authorList>
    </citation>
    <scope>NUCLEOTIDE SEQUENCE [LARGE SCALE GENOMIC DNA]</scope>
    <source>
        <strain evidence="2 3">DSM 8608</strain>
    </source>
</reference>
<name>A0A0M2HMV6_MICTR</name>
<feature type="domain" description="Helix-turn-helix" evidence="1">
    <location>
        <begin position="74"/>
        <end position="123"/>
    </location>
</feature>
<gene>
    <name evidence="2" type="ORF">RS82_00042</name>
</gene>
<dbReference type="Pfam" id="PF12728">
    <property type="entry name" value="HTH_17"/>
    <property type="match status" value="1"/>
</dbReference>
<protein>
    <submittedName>
        <fullName evidence="2">Helix-turn-helix domain protein</fullName>
    </submittedName>
</protein>
<dbReference type="Proteomes" id="UP000034098">
    <property type="component" value="Unassembled WGS sequence"/>
</dbReference>
<dbReference type="OrthoDB" id="3989267at2"/>
<keyword evidence="3" id="KW-1185">Reference proteome</keyword>
<dbReference type="PATRIC" id="fig|69370.6.peg.40"/>
<dbReference type="EMBL" id="JYJA01000010">
    <property type="protein sequence ID" value="KJL45762.1"/>
    <property type="molecule type" value="Genomic_DNA"/>
</dbReference>
<evidence type="ECO:0000313" key="3">
    <source>
        <dbReference type="Proteomes" id="UP000034098"/>
    </source>
</evidence>
<dbReference type="AlphaFoldDB" id="A0A0M2HMV6"/>
<sequence length="126" mass="13636">MRYKVVVTKIEVAELWVRATDEEAAAQKVRDELTTSWAYAGHWETKATQVDVVASDPDPVGPGPQTLAPSGPMLLKLKDAATELGISYGTLHALMKDGGIEYTKVGSGKYISRASLVAFIEANTQR</sequence>
<accession>A0A0M2HMV6</accession>
<evidence type="ECO:0000259" key="1">
    <source>
        <dbReference type="Pfam" id="PF12728"/>
    </source>
</evidence>